<dbReference type="EMBL" id="MVGT01003859">
    <property type="protein sequence ID" value="OVA03095.1"/>
    <property type="molecule type" value="Genomic_DNA"/>
</dbReference>
<reference evidence="2 3" key="1">
    <citation type="journal article" date="2017" name="Mol. Plant">
        <title>The Genome of Medicinal Plant Macleaya cordata Provides New Insights into Benzylisoquinoline Alkaloids Metabolism.</title>
        <authorList>
            <person name="Liu X."/>
            <person name="Liu Y."/>
            <person name="Huang P."/>
            <person name="Ma Y."/>
            <person name="Qing Z."/>
            <person name="Tang Q."/>
            <person name="Cao H."/>
            <person name="Cheng P."/>
            <person name="Zheng Y."/>
            <person name="Yuan Z."/>
            <person name="Zhou Y."/>
            <person name="Liu J."/>
            <person name="Tang Z."/>
            <person name="Zhuo Y."/>
            <person name="Zhang Y."/>
            <person name="Yu L."/>
            <person name="Huang J."/>
            <person name="Yang P."/>
            <person name="Peng Q."/>
            <person name="Zhang J."/>
            <person name="Jiang W."/>
            <person name="Zhang Z."/>
            <person name="Lin K."/>
            <person name="Ro D.K."/>
            <person name="Chen X."/>
            <person name="Xiong X."/>
            <person name="Shang Y."/>
            <person name="Huang S."/>
            <person name="Zeng J."/>
        </authorList>
    </citation>
    <scope>NUCLEOTIDE SEQUENCE [LARGE SCALE GENOMIC DNA]</scope>
    <source>
        <strain evidence="3">cv. BLH2017</strain>
        <tissue evidence="2">Root</tissue>
    </source>
</reference>
<dbReference type="Proteomes" id="UP000195402">
    <property type="component" value="Unassembled WGS sequence"/>
</dbReference>
<organism evidence="2 3">
    <name type="scientific">Macleaya cordata</name>
    <name type="common">Five-seeded plume-poppy</name>
    <name type="synonym">Bocconia cordata</name>
    <dbReference type="NCBI Taxonomy" id="56857"/>
    <lineage>
        <taxon>Eukaryota</taxon>
        <taxon>Viridiplantae</taxon>
        <taxon>Streptophyta</taxon>
        <taxon>Embryophyta</taxon>
        <taxon>Tracheophyta</taxon>
        <taxon>Spermatophyta</taxon>
        <taxon>Magnoliopsida</taxon>
        <taxon>Ranunculales</taxon>
        <taxon>Papaveraceae</taxon>
        <taxon>Papaveroideae</taxon>
        <taxon>Macleaya</taxon>
    </lineage>
</organism>
<feature type="region of interest" description="Disordered" evidence="1">
    <location>
        <begin position="425"/>
        <end position="467"/>
    </location>
</feature>
<dbReference type="PANTHER" id="PTHR34112">
    <property type="entry name" value="C-JUN-AMINO-TERMINAL KINASE-INTERACTING PROTEIN"/>
    <property type="match status" value="1"/>
</dbReference>
<feature type="compositionally biased region" description="Polar residues" evidence="1">
    <location>
        <begin position="431"/>
        <end position="456"/>
    </location>
</feature>
<sequence length="650" mass="68966">MEKSEPTFVPEWLKGTGSISGGGSTSHHSASHSDDHAVTLPSRNRSSFSIGDYDSPRSSAYMDRTSSSYFRRSSSSNGSMGHGKDPSAYSRSYSSFARSHRDKDWDKDLLDFHDRERSVLGDHRNRDYSDSLGVSANALTSRIEKDTLRRSQSMISGKGGEVWPKKVAAVSSSSKNNSHNTNNGVNVGGTAINHIHKATFERDFPSLGAEERQGVPEIGRVSSPGLGTTVQSLTMGTSAVLGDGWTSALVEVPAMIGSNNMVLASAQQASPVSLTTSAPSTTTGRNMAETLAQAPSRARTAPQLSVETQRLEELAIKQSRQLIPVTPSMPKALVLNSEKQKPKAAGRSGEMTMANKIGQQQLASSHHVSPQLQGGPARSDVAKTSPGGKLLVLKAAREKNGISPATKDGSSPTNVSRVAANNPITVAPSAPLTNPNNPKLSSAQRKVSPLPSTLASSIEKRPTMSQAQSRNDFFNLMRMKTSANLSSAAPDPNLVVSSTSPKKSDEPITEIGTTPVSPQGSDAPLTDLNGLDWSAENGGDMGNIGNACQEESQGYPDNGDDEHSSPDAIVYPDEEEAEFLRSLGWDENAEGGGLTPEEINGFFQSVQCMDLRPSLKLCRGSQQLKLQLLLDPHVGGASSGLSSRDSKSEA</sequence>
<dbReference type="STRING" id="56857.A0A200PY60"/>
<feature type="compositionally biased region" description="Low complexity" evidence="1">
    <location>
        <begin position="64"/>
        <end position="79"/>
    </location>
</feature>
<keyword evidence="3" id="KW-1185">Reference proteome</keyword>
<dbReference type="FunCoup" id="A0A200PY60">
    <property type="interactions" value="2758"/>
</dbReference>
<dbReference type="OMA" id="WDRDCSD"/>
<evidence type="ECO:0000313" key="2">
    <source>
        <dbReference type="EMBL" id="OVA03095.1"/>
    </source>
</evidence>
<feature type="compositionally biased region" description="Polar residues" evidence="1">
    <location>
        <begin position="511"/>
        <end position="520"/>
    </location>
</feature>
<feature type="compositionally biased region" description="Polar residues" evidence="1">
    <location>
        <begin position="358"/>
        <end position="372"/>
    </location>
</feature>
<comment type="caution">
    <text evidence="2">The sequence shown here is derived from an EMBL/GenBank/DDBJ whole genome shotgun (WGS) entry which is preliminary data.</text>
</comment>
<dbReference type="InParanoid" id="A0A200PY60"/>
<evidence type="ECO:0000256" key="1">
    <source>
        <dbReference type="SAM" id="MobiDB-lite"/>
    </source>
</evidence>
<feature type="region of interest" description="Disordered" evidence="1">
    <location>
        <begin position="358"/>
        <end position="385"/>
    </location>
</feature>
<gene>
    <name evidence="2" type="ORF">BVC80_8851g22</name>
</gene>
<feature type="region of interest" description="Disordered" evidence="1">
    <location>
        <begin position="1"/>
        <end position="91"/>
    </location>
</feature>
<protein>
    <submittedName>
        <fullName evidence="2">Uncharacterized protein</fullName>
    </submittedName>
</protein>
<feature type="region of interest" description="Disordered" evidence="1">
    <location>
        <begin position="484"/>
        <end position="565"/>
    </location>
</feature>
<evidence type="ECO:0000313" key="3">
    <source>
        <dbReference type="Proteomes" id="UP000195402"/>
    </source>
</evidence>
<dbReference type="AlphaFoldDB" id="A0A200PY60"/>
<dbReference type="OrthoDB" id="1917528at2759"/>
<feature type="region of interest" description="Disordered" evidence="1">
    <location>
        <begin position="398"/>
        <end position="417"/>
    </location>
</feature>
<name>A0A200PY60_MACCD</name>
<dbReference type="PANTHER" id="PTHR34112:SF13">
    <property type="entry name" value="OS04G0448200 PROTEIN"/>
    <property type="match status" value="1"/>
</dbReference>
<proteinExistence type="predicted"/>
<accession>A0A200PY60</accession>